<organism evidence="1 2">
    <name type="scientific">Aquarana catesbeiana</name>
    <name type="common">American bullfrog</name>
    <name type="synonym">Rana catesbeiana</name>
    <dbReference type="NCBI Taxonomy" id="8400"/>
    <lineage>
        <taxon>Eukaryota</taxon>
        <taxon>Metazoa</taxon>
        <taxon>Chordata</taxon>
        <taxon>Craniata</taxon>
        <taxon>Vertebrata</taxon>
        <taxon>Euteleostomi</taxon>
        <taxon>Amphibia</taxon>
        <taxon>Batrachia</taxon>
        <taxon>Anura</taxon>
        <taxon>Neobatrachia</taxon>
        <taxon>Ranoidea</taxon>
        <taxon>Ranidae</taxon>
        <taxon>Aquarana</taxon>
    </lineage>
</organism>
<protein>
    <submittedName>
        <fullName evidence="1">Uncharacterized protein</fullName>
    </submittedName>
</protein>
<dbReference type="Proteomes" id="UP000228934">
    <property type="component" value="Unassembled WGS sequence"/>
</dbReference>
<name>A0A2G9SKR2_AQUCT</name>
<reference evidence="2" key="1">
    <citation type="journal article" date="2017" name="Nat. Commun.">
        <title>The North American bullfrog draft genome provides insight into hormonal regulation of long noncoding RNA.</title>
        <authorList>
            <person name="Hammond S.A."/>
            <person name="Warren R.L."/>
            <person name="Vandervalk B.P."/>
            <person name="Kucuk E."/>
            <person name="Khan H."/>
            <person name="Gibb E.A."/>
            <person name="Pandoh P."/>
            <person name="Kirk H."/>
            <person name="Zhao Y."/>
            <person name="Jones M."/>
            <person name="Mungall A.J."/>
            <person name="Coope R."/>
            <person name="Pleasance S."/>
            <person name="Moore R.A."/>
            <person name="Holt R.A."/>
            <person name="Round J.M."/>
            <person name="Ohora S."/>
            <person name="Walle B.V."/>
            <person name="Veldhoen N."/>
            <person name="Helbing C.C."/>
            <person name="Birol I."/>
        </authorList>
    </citation>
    <scope>NUCLEOTIDE SEQUENCE [LARGE SCALE GENOMIC DNA]</scope>
</reference>
<keyword evidence="2" id="KW-1185">Reference proteome</keyword>
<accession>A0A2G9SKR2</accession>
<feature type="non-terminal residue" evidence="1">
    <location>
        <position position="72"/>
    </location>
</feature>
<evidence type="ECO:0000313" key="1">
    <source>
        <dbReference type="EMBL" id="PIO40746.1"/>
    </source>
</evidence>
<proteinExistence type="predicted"/>
<gene>
    <name evidence="1" type="ORF">AB205_0169770</name>
</gene>
<dbReference type="AlphaFoldDB" id="A0A2G9SKR2"/>
<sequence>MSRASLPFLYITVHPPYLVLLLGRRWGRRLEEEIGDRVSFQKDLLVMGNTWTALLLITKLEKALRWVFTGGT</sequence>
<dbReference type="EMBL" id="KV923887">
    <property type="protein sequence ID" value="PIO40746.1"/>
    <property type="molecule type" value="Genomic_DNA"/>
</dbReference>
<evidence type="ECO:0000313" key="2">
    <source>
        <dbReference type="Proteomes" id="UP000228934"/>
    </source>
</evidence>